<dbReference type="STRING" id="139420.A0A371CHB1"/>
<accession>A0A371CHB1</accession>
<sequence length="984" mass="109480">MDLTPSQEPEIELRVQHCPPFTLTQCRHSSSMNLRKYRIIGGHSWTVTHVAVIKLGEDRSSAAALEASHRSACILTTILDRMLICHVYKCGLAPNPMMAQVGLVLNENVITSADGRQMALTVHIMKGQTLVSLLPANEPGMVVILHFTERKEYLACLKAMSDAEIACLDKQDEMKLTLRHGLCTMIPRHSDPSGPEVVREMHRGAYLAFPFARWKLALMSFTVEMFRRQWSTPPSLRRRKLNRLRLRRASFIYFEQISQFRWSSPGTGPGPRQDRDRTDLGLILVRSYISPVLVLVPVLATSGDVQDRPGPLLYQSGTGSDCTSVLDRSGPGLDRGLSPVLVGAWSGPGPKKLDRSGLGPGPGPDQKGTPMEKQVHKCATRETDGRPACFVCFEVCKFRSTQLLSRKPTKWQSEFHSQDLADALSVSPRTSFWPSPNIADITELQRDLTPFIEPMLTELRIHESLPSLLCRLSDLGYLVICLLCRKEDGPKITQGLLNSELYLRQRARRALGPLDFTELDIANKAVVAAQTNRMKNGCVESVLAHVRATLTESLQMPLALRETNDTPGYRVHAQQLREASVIHPGQELLFRNLWRLHIPIVVRGVRMPRNTWSPESFARIHRSRTVTMLKSNGLQSEQDWPPSSAFADEFKEQYNTFMRDVPMSAYTCFDGSHNLIAHYGIPPFPYKSLKPDLATTDAGGEGSTHLHLLGSRPFLAGTINEELGVFLQPSMQLSLLFMNSNSSADTEPVGVGWVVARQRVKFEKSPPATEKSPTPQFGQASSRSVFVFPTTPPCRDLSLLAAPKPSAFKRSITAAVRLVSWLWIGLLPKDEQGVTPSDNSITQTVTSISMPAQDPGGSAANTDPSQSQPMSNVNAEQADLNPQKDEVPAERSEPDANGIYMERHRVKGKYVRVCLKECPLCWTVVGLGDGKLLHTFEKHHMSVKCKEQAHAQHLSGGVQQRLDTMFRRSTQSQPQGKFQVAREP</sequence>
<name>A0A371CHB1_9APHY</name>
<protein>
    <submittedName>
        <fullName evidence="2">Uncharacterized protein</fullName>
    </submittedName>
</protein>
<feature type="region of interest" description="Disordered" evidence="1">
    <location>
        <begin position="848"/>
        <end position="896"/>
    </location>
</feature>
<feature type="compositionally biased region" description="Polar residues" evidence="1">
    <location>
        <begin position="859"/>
        <end position="875"/>
    </location>
</feature>
<feature type="region of interest" description="Disordered" evidence="1">
    <location>
        <begin position="347"/>
        <end position="375"/>
    </location>
</feature>
<organism evidence="2 3">
    <name type="scientific">Lentinus brumalis</name>
    <dbReference type="NCBI Taxonomy" id="2498619"/>
    <lineage>
        <taxon>Eukaryota</taxon>
        <taxon>Fungi</taxon>
        <taxon>Dikarya</taxon>
        <taxon>Basidiomycota</taxon>
        <taxon>Agaricomycotina</taxon>
        <taxon>Agaricomycetes</taxon>
        <taxon>Polyporales</taxon>
        <taxon>Polyporaceae</taxon>
        <taxon>Lentinus</taxon>
    </lineage>
</organism>
<gene>
    <name evidence="2" type="ORF">OH76DRAFT_1424161</name>
</gene>
<dbReference type="Proteomes" id="UP000256964">
    <property type="component" value="Unassembled WGS sequence"/>
</dbReference>
<proteinExistence type="predicted"/>
<evidence type="ECO:0000313" key="2">
    <source>
        <dbReference type="EMBL" id="RDX39675.1"/>
    </source>
</evidence>
<dbReference type="EMBL" id="KZ857683">
    <property type="protein sequence ID" value="RDX39675.1"/>
    <property type="molecule type" value="Genomic_DNA"/>
</dbReference>
<dbReference type="Gene3D" id="2.60.120.650">
    <property type="entry name" value="Cupin"/>
    <property type="match status" value="1"/>
</dbReference>
<evidence type="ECO:0000256" key="1">
    <source>
        <dbReference type="SAM" id="MobiDB-lite"/>
    </source>
</evidence>
<dbReference type="AlphaFoldDB" id="A0A371CHB1"/>
<keyword evidence="3" id="KW-1185">Reference proteome</keyword>
<feature type="compositionally biased region" description="Basic and acidic residues" evidence="1">
    <location>
        <begin position="882"/>
        <end position="894"/>
    </location>
</feature>
<evidence type="ECO:0000313" key="3">
    <source>
        <dbReference type="Proteomes" id="UP000256964"/>
    </source>
</evidence>
<dbReference type="OrthoDB" id="2760913at2759"/>
<reference evidence="2 3" key="1">
    <citation type="journal article" date="2018" name="Biotechnol. Biofuels">
        <title>Integrative visual omics of the white-rot fungus Polyporus brumalis exposes the biotechnological potential of its oxidative enzymes for delignifying raw plant biomass.</title>
        <authorList>
            <person name="Miyauchi S."/>
            <person name="Rancon A."/>
            <person name="Drula E."/>
            <person name="Hage H."/>
            <person name="Chaduli D."/>
            <person name="Favel A."/>
            <person name="Grisel S."/>
            <person name="Henrissat B."/>
            <person name="Herpoel-Gimbert I."/>
            <person name="Ruiz-Duenas F.J."/>
            <person name="Chevret D."/>
            <person name="Hainaut M."/>
            <person name="Lin J."/>
            <person name="Wang M."/>
            <person name="Pangilinan J."/>
            <person name="Lipzen A."/>
            <person name="Lesage-Meessen L."/>
            <person name="Navarro D."/>
            <person name="Riley R."/>
            <person name="Grigoriev I.V."/>
            <person name="Zhou S."/>
            <person name="Raouche S."/>
            <person name="Rosso M.N."/>
        </authorList>
    </citation>
    <scope>NUCLEOTIDE SEQUENCE [LARGE SCALE GENOMIC DNA]</scope>
    <source>
        <strain evidence="2 3">BRFM 1820</strain>
    </source>
</reference>